<keyword evidence="3" id="KW-1185">Reference proteome</keyword>
<dbReference type="InterPro" id="IPR001584">
    <property type="entry name" value="Integrase_cat-core"/>
</dbReference>
<proteinExistence type="predicted"/>
<sequence>MECEWLYGNHFKTREEARAAVFEYVEIFYNKHFNGYVTPEKYYNNSNKKSKTA</sequence>
<gene>
    <name evidence="2" type="ORF">WX45_01186</name>
</gene>
<accession>A0ABX2TPP2</accession>
<dbReference type="Pfam" id="PF13333">
    <property type="entry name" value="rve_2"/>
    <property type="match status" value="1"/>
</dbReference>
<dbReference type="EMBL" id="LITS01000025">
    <property type="protein sequence ID" value="OAA84327.1"/>
    <property type="molecule type" value="Genomic_DNA"/>
</dbReference>
<name>A0ABX2TPP2_CLOLD</name>
<evidence type="ECO:0000313" key="3">
    <source>
        <dbReference type="Proteomes" id="UP000077020"/>
    </source>
</evidence>
<protein>
    <recommendedName>
        <fullName evidence="1">Integrase catalytic domain-containing protein</fullName>
    </recommendedName>
</protein>
<comment type="caution">
    <text evidence="2">The sequence shown here is derived from an EMBL/GenBank/DDBJ whole genome shotgun (WGS) entry which is preliminary data.</text>
</comment>
<reference evidence="2 3" key="1">
    <citation type="journal article" date="2016" name="Biotechnol. Bioeng.">
        <title>Traits of selected Clostridium strains for syngas fermentation to ethanol.</title>
        <authorList>
            <person name="Martin M.E."/>
            <person name="Richter H."/>
            <person name="Saha S."/>
            <person name="Angenent L.T."/>
        </authorList>
    </citation>
    <scope>NUCLEOTIDE SEQUENCE [LARGE SCALE GENOMIC DNA]</scope>
    <source>
        <strain evidence="2 3">PETC</strain>
    </source>
</reference>
<dbReference type="Proteomes" id="UP000077020">
    <property type="component" value="Unassembled WGS sequence"/>
</dbReference>
<organism evidence="2 3">
    <name type="scientific">Clostridium ljungdahlii (strain ATCC 55383 / DSM 13528 / PETC)</name>
    <dbReference type="NCBI Taxonomy" id="748727"/>
    <lineage>
        <taxon>Bacteria</taxon>
        <taxon>Bacillati</taxon>
        <taxon>Bacillota</taxon>
        <taxon>Clostridia</taxon>
        <taxon>Eubacteriales</taxon>
        <taxon>Clostridiaceae</taxon>
        <taxon>Clostridium</taxon>
    </lineage>
</organism>
<evidence type="ECO:0000259" key="1">
    <source>
        <dbReference type="Pfam" id="PF13333"/>
    </source>
</evidence>
<feature type="domain" description="Integrase catalytic" evidence="1">
    <location>
        <begin position="3"/>
        <end position="45"/>
    </location>
</feature>
<evidence type="ECO:0000313" key="2">
    <source>
        <dbReference type="EMBL" id="OAA84327.1"/>
    </source>
</evidence>
<dbReference type="RefSeq" id="WP_081442069.1">
    <property type="nucleotide sequence ID" value="NZ_LITS01000025.1"/>
</dbReference>